<keyword evidence="4" id="KW-1185">Reference proteome</keyword>
<dbReference type="EMBL" id="CAJPEV010000252">
    <property type="protein sequence ID" value="CAG0882995.1"/>
    <property type="molecule type" value="Genomic_DNA"/>
</dbReference>
<sequence length="466" mass="51795">MEVRIFPSAYAVMASMVIGEKLRTWVSRMRKRPGPSTSSSNPSSKDSHQDRDHDHDSGSCLVRKHHGKPRVFRSCISMSQSQSFTEPRLSSEENLPGKLGSQPGYSSLSSPESAYGSGNSEDSLTCKGHQTNDSLQHDAYLPTLMKTATVCSLERPRIKTNPWVSFAENRRGRKPPMASSFRLTPAVILSETSSDSDSSVQVHYGSSNVPRSPSAKGNPETCQCCDCLAGLSDFSTDVETDSDFEDTVLTESESGFGLPTGNRRDISTSCSSFLFQGESTECSCDSQQLTPLPEGVYPTTSTPKNVSDQDQNLNYDELLESMDRLLRQLSDEVNDVEGSSSSSWDRESKPTLRPRSVEQAKLTDPTYRALRSISDPGRYDLDQISPKDQAKDEYYTHKYNSERLVKCRVEEGGGGGSPVKGNRTGLEEKLRKLKQERLLLEAKIREARDEERKRWNRASLGLFSHQ</sequence>
<evidence type="ECO:0000256" key="2">
    <source>
        <dbReference type="SAM" id="MobiDB-lite"/>
    </source>
</evidence>
<feature type="compositionally biased region" description="Polar residues" evidence="2">
    <location>
        <begin position="200"/>
        <end position="211"/>
    </location>
</feature>
<evidence type="ECO:0000313" key="4">
    <source>
        <dbReference type="Proteomes" id="UP000677054"/>
    </source>
</evidence>
<feature type="compositionally biased region" description="Low complexity" evidence="2">
    <location>
        <begin position="34"/>
        <end position="44"/>
    </location>
</feature>
<feature type="compositionally biased region" description="Basic and acidic residues" evidence="2">
    <location>
        <begin position="45"/>
        <end position="57"/>
    </location>
</feature>
<dbReference type="EMBL" id="LR899769">
    <property type="protein sequence ID" value="CAD7242333.1"/>
    <property type="molecule type" value="Genomic_DNA"/>
</dbReference>
<reference evidence="3" key="1">
    <citation type="submission" date="2020-11" db="EMBL/GenBank/DDBJ databases">
        <authorList>
            <person name="Tran Van P."/>
        </authorList>
    </citation>
    <scope>NUCLEOTIDE SEQUENCE</scope>
</reference>
<dbReference type="Proteomes" id="UP000677054">
    <property type="component" value="Unassembled WGS sequence"/>
</dbReference>
<dbReference type="OrthoDB" id="10689142at2759"/>
<proteinExistence type="predicted"/>
<name>A0A7R8X835_9CRUS</name>
<feature type="compositionally biased region" description="Polar residues" evidence="2">
    <location>
        <begin position="103"/>
        <end position="130"/>
    </location>
</feature>
<feature type="region of interest" description="Disordered" evidence="2">
    <location>
        <begin position="192"/>
        <end position="217"/>
    </location>
</feature>
<feature type="region of interest" description="Disordered" evidence="2">
    <location>
        <begin position="332"/>
        <end position="356"/>
    </location>
</feature>
<evidence type="ECO:0000313" key="3">
    <source>
        <dbReference type="EMBL" id="CAD7242333.1"/>
    </source>
</evidence>
<feature type="coiled-coil region" evidence="1">
    <location>
        <begin position="423"/>
        <end position="453"/>
    </location>
</feature>
<gene>
    <name evidence="3" type="ORF">DSTB1V02_LOCUS2302</name>
</gene>
<organism evidence="3">
    <name type="scientific">Darwinula stevensoni</name>
    <dbReference type="NCBI Taxonomy" id="69355"/>
    <lineage>
        <taxon>Eukaryota</taxon>
        <taxon>Metazoa</taxon>
        <taxon>Ecdysozoa</taxon>
        <taxon>Arthropoda</taxon>
        <taxon>Crustacea</taxon>
        <taxon>Oligostraca</taxon>
        <taxon>Ostracoda</taxon>
        <taxon>Podocopa</taxon>
        <taxon>Podocopida</taxon>
        <taxon>Darwinulocopina</taxon>
        <taxon>Darwinuloidea</taxon>
        <taxon>Darwinulidae</taxon>
        <taxon>Darwinula</taxon>
    </lineage>
</organism>
<feature type="compositionally biased region" description="Basic and acidic residues" evidence="2">
    <location>
        <begin position="344"/>
        <end position="356"/>
    </location>
</feature>
<protein>
    <submittedName>
        <fullName evidence="3">Uncharacterized protein</fullName>
    </submittedName>
</protein>
<feature type="region of interest" description="Disordered" evidence="2">
    <location>
        <begin position="83"/>
        <end position="130"/>
    </location>
</feature>
<keyword evidence="1" id="KW-0175">Coiled coil</keyword>
<accession>A0A7R8X835</accession>
<feature type="region of interest" description="Disordered" evidence="2">
    <location>
        <begin position="28"/>
        <end position="63"/>
    </location>
</feature>
<evidence type="ECO:0000256" key="1">
    <source>
        <dbReference type="SAM" id="Coils"/>
    </source>
</evidence>
<dbReference type="AlphaFoldDB" id="A0A7R8X835"/>